<proteinExistence type="predicted"/>
<protein>
    <submittedName>
        <fullName evidence="4">Uncharacterized protein</fullName>
    </submittedName>
</protein>
<keyword evidence="1" id="KW-0649">Protein kinase inhibitor</keyword>
<feature type="region of interest" description="Disordered" evidence="3">
    <location>
        <begin position="42"/>
        <end position="68"/>
    </location>
</feature>
<organism evidence="4 5">
    <name type="scientific">Erythroxylum novogranatense</name>
    <dbReference type="NCBI Taxonomy" id="1862640"/>
    <lineage>
        <taxon>Eukaryota</taxon>
        <taxon>Viridiplantae</taxon>
        <taxon>Streptophyta</taxon>
        <taxon>Embryophyta</taxon>
        <taxon>Tracheophyta</taxon>
        <taxon>Spermatophyta</taxon>
        <taxon>Magnoliopsida</taxon>
        <taxon>eudicotyledons</taxon>
        <taxon>Gunneridae</taxon>
        <taxon>Pentapetalae</taxon>
        <taxon>rosids</taxon>
        <taxon>fabids</taxon>
        <taxon>Malpighiales</taxon>
        <taxon>Erythroxylaceae</taxon>
        <taxon>Erythroxylum</taxon>
    </lineage>
</organism>
<name>A0AAV8SDT7_9ROSI</name>
<gene>
    <name evidence="4" type="ORF">K2173_014209</name>
</gene>
<keyword evidence="5" id="KW-1185">Reference proteome</keyword>
<dbReference type="EMBL" id="JAIWQS010000011">
    <property type="protein sequence ID" value="KAJ8750294.1"/>
    <property type="molecule type" value="Genomic_DNA"/>
</dbReference>
<evidence type="ECO:0000256" key="3">
    <source>
        <dbReference type="SAM" id="MobiDB-lite"/>
    </source>
</evidence>
<comment type="caution">
    <text evidence="4">The sequence shown here is derived from an EMBL/GenBank/DDBJ whole genome shotgun (WGS) entry which is preliminary data.</text>
</comment>
<reference evidence="4 5" key="1">
    <citation type="submission" date="2021-09" db="EMBL/GenBank/DDBJ databases">
        <title>Genomic insights and catalytic innovation underlie evolution of tropane alkaloids biosynthesis.</title>
        <authorList>
            <person name="Wang Y.-J."/>
            <person name="Tian T."/>
            <person name="Huang J.-P."/>
            <person name="Huang S.-X."/>
        </authorList>
    </citation>
    <scope>NUCLEOTIDE SEQUENCE [LARGE SCALE GENOMIC DNA]</scope>
    <source>
        <strain evidence="4">KIB-2018</strain>
        <tissue evidence="4">Leaf</tissue>
    </source>
</reference>
<dbReference type="GO" id="GO:0032875">
    <property type="term" value="P:regulation of DNA endoreduplication"/>
    <property type="evidence" value="ECO:0007669"/>
    <property type="project" value="InterPro"/>
</dbReference>
<sequence>MSRDSISEKILSKLEEYLPQDRNIQEDVDQLMHRQVLDDEVECKTPTSSDHKIPTSESCPPTPKKKVQVNLQKRKFPELQFFETRNRDEVESFFRSNFQVSSVKSHPIKRSRSY</sequence>
<dbReference type="PANTHER" id="PTHR33142">
    <property type="entry name" value="CYCLIN-DEPENDENT PROTEIN KINASE INHIBITOR SMR13"/>
    <property type="match status" value="1"/>
</dbReference>
<dbReference type="PANTHER" id="PTHR33142:SF89">
    <property type="entry name" value="CYCLIN-DEPENDENT PROTEIN KINASE INHIBITOR SMR2"/>
    <property type="match status" value="1"/>
</dbReference>
<evidence type="ECO:0000256" key="1">
    <source>
        <dbReference type="ARBA" id="ARBA00023013"/>
    </source>
</evidence>
<evidence type="ECO:0000313" key="4">
    <source>
        <dbReference type="EMBL" id="KAJ8750294.1"/>
    </source>
</evidence>
<evidence type="ECO:0000313" key="5">
    <source>
        <dbReference type="Proteomes" id="UP001159364"/>
    </source>
</evidence>
<dbReference type="GO" id="GO:0004860">
    <property type="term" value="F:protein kinase inhibitor activity"/>
    <property type="evidence" value="ECO:0007669"/>
    <property type="project" value="UniProtKB-KW"/>
</dbReference>
<evidence type="ECO:0000256" key="2">
    <source>
        <dbReference type="ARBA" id="ARBA00023306"/>
    </source>
</evidence>
<accession>A0AAV8SDT7</accession>
<dbReference type="InterPro" id="IPR040389">
    <property type="entry name" value="SMR"/>
</dbReference>
<dbReference type="AlphaFoldDB" id="A0AAV8SDT7"/>
<dbReference type="Proteomes" id="UP001159364">
    <property type="component" value="Linkage Group LG11"/>
</dbReference>
<keyword evidence="2" id="KW-0131">Cell cycle</keyword>